<gene>
    <name evidence="1" type="ORF">ACOLOM_LOCUS11693</name>
</gene>
<organism evidence="1 2">
    <name type="scientific">Acaulospora colombiana</name>
    <dbReference type="NCBI Taxonomy" id="27376"/>
    <lineage>
        <taxon>Eukaryota</taxon>
        <taxon>Fungi</taxon>
        <taxon>Fungi incertae sedis</taxon>
        <taxon>Mucoromycota</taxon>
        <taxon>Glomeromycotina</taxon>
        <taxon>Glomeromycetes</taxon>
        <taxon>Diversisporales</taxon>
        <taxon>Acaulosporaceae</taxon>
        <taxon>Acaulospora</taxon>
    </lineage>
</organism>
<evidence type="ECO:0000313" key="2">
    <source>
        <dbReference type="Proteomes" id="UP000789525"/>
    </source>
</evidence>
<dbReference type="EMBL" id="CAJVPT010043284">
    <property type="protein sequence ID" value="CAG8731928.1"/>
    <property type="molecule type" value="Genomic_DNA"/>
</dbReference>
<reference evidence="1" key="1">
    <citation type="submission" date="2021-06" db="EMBL/GenBank/DDBJ databases">
        <authorList>
            <person name="Kallberg Y."/>
            <person name="Tangrot J."/>
            <person name="Rosling A."/>
        </authorList>
    </citation>
    <scope>NUCLEOTIDE SEQUENCE</scope>
    <source>
        <strain evidence="1">CL356</strain>
    </source>
</reference>
<keyword evidence="2" id="KW-1185">Reference proteome</keyword>
<feature type="non-terminal residue" evidence="1">
    <location>
        <position position="158"/>
    </location>
</feature>
<dbReference type="Proteomes" id="UP000789525">
    <property type="component" value="Unassembled WGS sequence"/>
</dbReference>
<accession>A0ACA9Q1P9</accession>
<comment type="caution">
    <text evidence="1">The sequence shown here is derived from an EMBL/GenBank/DDBJ whole genome shotgun (WGS) entry which is preliminary data.</text>
</comment>
<sequence>MLLVVLKTAFVAFLASTVVHADEEIYTDGALSNGWQNWGWNTVIDWAATDLFVGTSSIKATSDAWAAVSLKDPATFESYAGLKFDIAADPNSLQIYLEGTSDNAKSPSIPLSAISTSINPNAFTTVIIDFNALPPSGALLGPGAWDRISLQALANGAT</sequence>
<name>A0ACA9Q1P9_9GLOM</name>
<evidence type="ECO:0000313" key="1">
    <source>
        <dbReference type="EMBL" id="CAG8731928.1"/>
    </source>
</evidence>
<proteinExistence type="predicted"/>
<protein>
    <submittedName>
        <fullName evidence="1">508_t:CDS:1</fullName>
    </submittedName>
</protein>